<protein>
    <submittedName>
        <fullName evidence="2">Uncharacterized protein</fullName>
    </submittedName>
</protein>
<dbReference type="EMBL" id="CH445334">
    <property type="protein sequence ID" value="EAT85522.1"/>
    <property type="molecule type" value="Genomic_DNA"/>
</dbReference>
<dbReference type="HOGENOM" id="CLU_1652791_0_0_1"/>
<dbReference type="InParanoid" id="Q0UMZ3"/>
<evidence type="ECO:0000256" key="1">
    <source>
        <dbReference type="SAM" id="MobiDB-lite"/>
    </source>
</evidence>
<reference evidence="3" key="1">
    <citation type="journal article" date="2007" name="Plant Cell">
        <title>Dothideomycete-plant interactions illuminated by genome sequencing and EST analysis of the wheat pathogen Stagonospora nodorum.</title>
        <authorList>
            <person name="Hane J.K."/>
            <person name="Lowe R.G."/>
            <person name="Solomon P.S."/>
            <person name="Tan K.C."/>
            <person name="Schoch C.L."/>
            <person name="Spatafora J.W."/>
            <person name="Crous P.W."/>
            <person name="Kodira C."/>
            <person name="Birren B.W."/>
            <person name="Galagan J.E."/>
            <person name="Torriani S.F."/>
            <person name="McDonald B.A."/>
            <person name="Oliver R.P."/>
        </authorList>
    </citation>
    <scope>NUCLEOTIDE SEQUENCE [LARGE SCALE GENOMIC DNA]</scope>
    <source>
        <strain evidence="3">SN15 / ATCC MYA-4574 / FGSC 10173</strain>
    </source>
</reference>
<dbReference type="GeneID" id="5974122"/>
<proteinExistence type="predicted"/>
<name>Q0UMZ3_PHANO</name>
<dbReference type="Proteomes" id="UP000001055">
    <property type="component" value="Unassembled WGS sequence"/>
</dbReference>
<feature type="region of interest" description="Disordered" evidence="1">
    <location>
        <begin position="139"/>
        <end position="160"/>
    </location>
</feature>
<sequence length="160" mass="17744">MANSAMILRNTFGSRAAAQSYIHKRHSRRRTEEVGGRVPRRSHPPPFPRDTSHYSAAIPQAPWLRLHPLQSSAAIGGKAANQLRNHAWAQRPAVRPARIVPLSEDLDKTHKTNSTRLVTVPAMHTSRRHTPTHAFSFATPQPEANSPFLTPPGVAHANRD</sequence>
<evidence type="ECO:0000313" key="3">
    <source>
        <dbReference type="Proteomes" id="UP000001055"/>
    </source>
</evidence>
<feature type="region of interest" description="Disordered" evidence="1">
    <location>
        <begin position="18"/>
        <end position="53"/>
    </location>
</feature>
<dbReference type="KEGG" id="pno:SNOG_06871"/>
<gene>
    <name evidence="2" type="ORF">SNOG_06871</name>
</gene>
<dbReference type="RefSeq" id="XP_001797232.1">
    <property type="nucleotide sequence ID" value="XM_001797180.1"/>
</dbReference>
<accession>Q0UMZ3</accession>
<feature type="compositionally biased region" description="Polar residues" evidence="1">
    <location>
        <begin position="139"/>
        <end position="148"/>
    </location>
</feature>
<organism evidence="2 3">
    <name type="scientific">Phaeosphaeria nodorum (strain SN15 / ATCC MYA-4574 / FGSC 10173)</name>
    <name type="common">Glume blotch fungus</name>
    <name type="synonym">Parastagonospora nodorum</name>
    <dbReference type="NCBI Taxonomy" id="321614"/>
    <lineage>
        <taxon>Eukaryota</taxon>
        <taxon>Fungi</taxon>
        <taxon>Dikarya</taxon>
        <taxon>Ascomycota</taxon>
        <taxon>Pezizomycotina</taxon>
        <taxon>Dothideomycetes</taxon>
        <taxon>Pleosporomycetidae</taxon>
        <taxon>Pleosporales</taxon>
        <taxon>Pleosporineae</taxon>
        <taxon>Phaeosphaeriaceae</taxon>
        <taxon>Parastagonospora</taxon>
    </lineage>
</organism>
<evidence type="ECO:0000313" key="2">
    <source>
        <dbReference type="EMBL" id="EAT85522.1"/>
    </source>
</evidence>
<dbReference type="AlphaFoldDB" id="Q0UMZ3"/>